<keyword evidence="3" id="KW-1185">Reference proteome</keyword>
<feature type="compositionally biased region" description="Pro residues" evidence="1">
    <location>
        <begin position="1"/>
        <end position="12"/>
    </location>
</feature>
<dbReference type="AlphaFoldDB" id="A0A1X6NJ78"/>
<evidence type="ECO:0000313" key="2">
    <source>
        <dbReference type="EMBL" id="OSX68669.1"/>
    </source>
</evidence>
<evidence type="ECO:0000313" key="3">
    <source>
        <dbReference type="Proteomes" id="UP000218209"/>
    </source>
</evidence>
<feature type="region of interest" description="Disordered" evidence="1">
    <location>
        <begin position="1"/>
        <end position="454"/>
    </location>
</feature>
<gene>
    <name evidence="2" type="ORF">BU14_2409s0001</name>
</gene>
<feature type="compositionally biased region" description="Polar residues" evidence="1">
    <location>
        <begin position="114"/>
        <end position="127"/>
    </location>
</feature>
<protein>
    <submittedName>
        <fullName evidence="2">Uncharacterized protein</fullName>
    </submittedName>
</protein>
<proteinExistence type="predicted"/>
<name>A0A1X6NJ78_PORUM</name>
<feature type="compositionally biased region" description="Gly residues" evidence="1">
    <location>
        <begin position="445"/>
        <end position="454"/>
    </location>
</feature>
<feature type="compositionally biased region" description="Basic residues" evidence="1">
    <location>
        <begin position="181"/>
        <end position="190"/>
    </location>
</feature>
<accession>A0A1X6NJ78</accession>
<feature type="compositionally biased region" description="Polar residues" evidence="1">
    <location>
        <begin position="359"/>
        <end position="372"/>
    </location>
</feature>
<evidence type="ECO:0000256" key="1">
    <source>
        <dbReference type="SAM" id="MobiDB-lite"/>
    </source>
</evidence>
<sequence>MPVEPPPSPPSREPSTGFAAPTGALAAPSVTAPARPSSPCRPAGAAAGAPDRAAIGPHPPQSSGCVAALETVGGTLPPVTPATVKGEPRNGPPDGAAAAPCDGVAVDSPRKSETSGSVYSPTLDGTNGSSSSGRGGGDDASAYTRRAVSGSRRARRRLPLAGCSGRGGNDGVPDGPQPSGPRRRRTHRVRISSESSSDGSDRAEGLIVPTSPRASAPPMTCLQLSRRQADGTDAAANGRQPGSSHRRRTSRVISLSESSGGGGSIGPAPHAVSSSPLPPGSPACHGQPSSHCRADSTNGSGLPSGVPERTPQRQGRSRHTHSSPVCRGSSSERRPASLPATTPAPPSLPPRNSPRRSDTSGSVYSPTLDATNGSSSSGRGGGNDASAYTRRAVSGSRRARRRLPLAGCSGRGGNAGVPDGPQPSGPRRRRTRRVRMSSESSSDGSAGGGPPAGR</sequence>
<feature type="compositionally biased region" description="Polar residues" evidence="1">
    <location>
        <begin position="287"/>
        <end position="301"/>
    </location>
</feature>
<dbReference type="EMBL" id="KV920218">
    <property type="protein sequence ID" value="OSX68669.1"/>
    <property type="molecule type" value="Genomic_DNA"/>
</dbReference>
<feature type="compositionally biased region" description="Low complexity" evidence="1">
    <location>
        <begin position="32"/>
        <end position="56"/>
    </location>
</feature>
<feature type="compositionally biased region" description="Pro residues" evidence="1">
    <location>
        <begin position="342"/>
        <end position="352"/>
    </location>
</feature>
<feature type="compositionally biased region" description="Basic residues" evidence="1">
    <location>
        <begin position="426"/>
        <end position="435"/>
    </location>
</feature>
<organism evidence="2 3">
    <name type="scientific">Porphyra umbilicalis</name>
    <name type="common">Purple laver</name>
    <name type="synonym">Red alga</name>
    <dbReference type="NCBI Taxonomy" id="2786"/>
    <lineage>
        <taxon>Eukaryota</taxon>
        <taxon>Rhodophyta</taxon>
        <taxon>Bangiophyceae</taxon>
        <taxon>Bangiales</taxon>
        <taxon>Bangiaceae</taxon>
        <taxon>Porphyra</taxon>
    </lineage>
</organism>
<feature type="compositionally biased region" description="Low complexity" evidence="1">
    <location>
        <begin position="92"/>
        <end position="107"/>
    </location>
</feature>
<reference evidence="2 3" key="1">
    <citation type="submission" date="2017-03" db="EMBL/GenBank/DDBJ databases">
        <title>WGS assembly of Porphyra umbilicalis.</title>
        <authorList>
            <person name="Brawley S.H."/>
            <person name="Blouin N.A."/>
            <person name="Ficko-Blean E."/>
            <person name="Wheeler G.L."/>
            <person name="Lohr M."/>
            <person name="Goodson H.V."/>
            <person name="Jenkins J.W."/>
            <person name="Blaby-Haas C.E."/>
            <person name="Helliwell K.E."/>
            <person name="Chan C."/>
            <person name="Marriage T."/>
            <person name="Bhattacharya D."/>
            <person name="Klein A.S."/>
            <person name="Badis Y."/>
            <person name="Brodie J."/>
            <person name="Cao Y."/>
            <person name="Collen J."/>
            <person name="Dittami S.M."/>
            <person name="Gachon C.M."/>
            <person name="Green B.R."/>
            <person name="Karpowicz S."/>
            <person name="Kim J.W."/>
            <person name="Kudahl U."/>
            <person name="Lin S."/>
            <person name="Michel G."/>
            <person name="Mittag M."/>
            <person name="Olson B.J."/>
            <person name="Pangilinan J."/>
            <person name="Peng Y."/>
            <person name="Qiu H."/>
            <person name="Shu S."/>
            <person name="Singer J.T."/>
            <person name="Smith A.G."/>
            <person name="Sprecher B.N."/>
            <person name="Wagner V."/>
            <person name="Wang W."/>
            <person name="Wang Z.-Y."/>
            <person name="Yan J."/>
            <person name="Yarish C."/>
            <person name="Zoeuner-Riek S."/>
            <person name="Zhuang Y."/>
            <person name="Zou Y."/>
            <person name="Lindquist E.A."/>
            <person name="Grimwood J."/>
            <person name="Barry K."/>
            <person name="Rokhsar D.S."/>
            <person name="Schmutz J."/>
            <person name="Stiller J.W."/>
            <person name="Grossman A.R."/>
            <person name="Prochnik S.E."/>
        </authorList>
    </citation>
    <scope>NUCLEOTIDE SEQUENCE [LARGE SCALE GENOMIC DNA]</scope>
    <source>
        <strain evidence="2">4086291</strain>
    </source>
</reference>
<feature type="compositionally biased region" description="Low complexity" evidence="1">
    <location>
        <begin position="139"/>
        <end position="151"/>
    </location>
</feature>
<dbReference type="Proteomes" id="UP000218209">
    <property type="component" value="Unassembled WGS sequence"/>
</dbReference>